<protein>
    <submittedName>
        <fullName evidence="5">GntR family transcriptional regulator</fullName>
    </submittedName>
</protein>
<dbReference type="GO" id="GO:0003677">
    <property type="term" value="F:DNA binding"/>
    <property type="evidence" value="ECO:0007669"/>
    <property type="project" value="UniProtKB-KW"/>
</dbReference>
<evidence type="ECO:0000256" key="3">
    <source>
        <dbReference type="ARBA" id="ARBA00023163"/>
    </source>
</evidence>
<dbReference type="RefSeq" id="WP_127724587.1">
    <property type="nucleotide sequence ID" value="NZ_RLIH01000007.1"/>
</dbReference>
<evidence type="ECO:0000259" key="4">
    <source>
        <dbReference type="PROSITE" id="PS50949"/>
    </source>
</evidence>
<dbReference type="GO" id="GO:0003700">
    <property type="term" value="F:DNA-binding transcription factor activity"/>
    <property type="evidence" value="ECO:0007669"/>
    <property type="project" value="InterPro"/>
</dbReference>
<keyword evidence="1" id="KW-0805">Transcription regulation</keyword>
<dbReference type="InterPro" id="IPR000524">
    <property type="entry name" value="Tscrpt_reg_HTH_GntR"/>
</dbReference>
<dbReference type="PANTHER" id="PTHR43537:SF24">
    <property type="entry name" value="GLUCONATE OPERON TRANSCRIPTIONAL REPRESSOR"/>
    <property type="match status" value="1"/>
</dbReference>
<keyword evidence="3" id="KW-0804">Transcription</keyword>
<dbReference type="Pfam" id="PF07729">
    <property type="entry name" value="FCD"/>
    <property type="match status" value="1"/>
</dbReference>
<evidence type="ECO:0000256" key="1">
    <source>
        <dbReference type="ARBA" id="ARBA00023015"/>
    </source>
</evidence>
<dbReference type="Pfam" id="PF00392">
    <property type="entry name" value="GntR"/>
    <property type="match status" value="1"/>
</dbReference>
<dbReference type="SMART" id="SM00895">
    <property type="entry name" value="FCD"/>
    <property type="match status" value="1"/>
</dbReference>
<dbReference type="InterPro" id="IPR036390">
    <property type="entry name" value="WH_DNA-bd_sf"/>
</dbReference>
<name>A0A437S6V3_9FIRM</name>
<proteinExistence type="predicted"/>
<dbReference type="EMBL" id="RLIH01000007">
    <property type="protein sequence ID" value="RVU54721.1"/>
    <property type="molecule type" value="Genomic_DNA"/>
</dbReference>
<evidence type="ECO:0000313" key="5">
    <source>
        <dbReference type="EMBL" id="RVU54721.1"/>
    </source>
</evidence>
<dbReference type="PROSITE" id="PS50949">
    <property type="entry name" value="HTH_GNTR"/>
    <property type="match status" value="1"/>
</dbReference>
<reference evidence="5 6" key="1">
    <citation type="submission" date="2018-11" db="EMBL/GenBank/DDBJ databases">
        <title>Genome sequencing and assembly of Anaerosphaera sp. nov., GS7-6-2.</title>
        <authorList>
            <person name="Rettenmaier R."/>
            <person name="Liebl W."/>
            <person name="Zverlov V."/>
        </authorList>
    </citation>
    <scope>NUCLEOTIDE SEQUENCE [LARGE SCALE GENOMIC DNA]</scope>
    <source>
        <strain evidence="5 6">GS7-6-2</strain>
    </source>
</reference>
<dbReference type="PANTHER" id="PTHR43537">
    <property type="entry name" value="TRANSCRIPTIONAL REGULATOR, GNTR FAMILY"/>
    <property type="match status" value="1"/>
</dbReference>
<accession>A0A437S6V3</accession>
<dbReference type="Proteomes" id="UP000288812">
    <property type="component" value="Unassembled WGS sequence"/>
</dbReference>
<feature type="domain" description="HTH gntR-type" evidence="4">
    <location>
        <begin position="7"/>
        <end position="74"/>
    </location>
</feature>
<dbReference type="SUPFAM" id="SSF46785">
    <property type="entry name" value="Winged helix' DNA-binding domain"/>
    <property type="match status" value="1"/>
</dbReference>
<dbReference type="OrthoDB" id="9781630at2"/>
<dbReference type="Gene3D" id="1.20.120.530">
    <property type="entry name" value="GntR ligand-binding domain-like"/>
    <property type="match status" value="1"/>
</dbReference>
<dbReference type="SUPFAM" id="SSF48008">
    <property type="entry name" value="GntR ligand-binding domain-like"/>
    <property type="match status" value="1"/>
</dbReference>
<dbReference type="InterPro" id="IPR008920">
    <property type="entry name" value="TF_FadR/GntR_C"/>
</dbReference>
<dbReference type="AlphaFoldDB" id="A0A437S6V3"/>
<gene>
    <name evidence="5" type="ORF">EF514_06350</name>
</gene>
<dbReference type="Gene3D" id="1.10.10.10">
    <property type="entry name" value="Winged helix-like DNA-binding domain superfamily/Winged helix DNA-binding domain"/>
    <property type="match status" value="1"/>
</dbReference>
<dbReference type="InterPro" id="IPR011711">
    <property type="entry name" value="GntR_C"/>
</dbReference>
<comment type="caution">
    <text evidence="5">The sequence shown here is derived from an EMBL/GenBank/DDBJ whole genome shotgun (WGS) entry which is preliminary data.</text>
</comment>
<dbReference type="InterPro" id="IPR036388">
    <property type="entry name" value="WH-like_DNA-bd_sf"/>
</dbReference>
<keyword evidence="6" id="KW-1185">Reference proteome</keyword>
<organism evidence="5 6">
    <name type="scientific">Anaerosphaera multitolerans</name>
    <dbReference type="NCBI Taxonomy" id="2487351"/>
    <lineage>
        <taxon>Bacteria</taxon>
        <taxon>Bacillati</taxon>
        <taxon>Bacillota</taxon>
        <taxon>Tissierellia</taxon>
        <taxon>Tissierellales</taxon>
        <taxon>Peptoniphilaceae</taxon>
        <taxon>Anaerosphaera</taxon>
    </lineage>
</organism>
<dbReference type="CDD" id="cd07377">
    <property type="entry name" value="WHTH_GntR"/>
    <property type="match status" value="1"/>
</dbReference>
<dbReference type="SMART" id="SM00345">
    <property type="entry name" value="HTH_GNTR"/>
    <property type="match status" value="1"/>
</dbReference>
<sequence length="223" mass="25626">MIERKRSTLSSKAYDFLKEKIISGDIKDGDLITENRIGELLNMSRTPVRKALTKLETENYVKCIDGVGSIVIGLSTRDLADIYEVRENIEALALKSSIRRISKTKIENLRQELLSVLELYEKGEKVDVSKLIDLDLRFHNIIIDNSQNNYVKIVMGTIQNQIERYQDQAYILTDTGQETTMQHIEILESIEKQDYEVAKEKLVNHINWSFRTISNAMSSLEIG</sequence>
<evidence type="ECO:0000256" key="2">
    <source>
        <dbReference type="ARBA" id="ARBA00023125"/>
    </source>
</evidence>
<evidence type="ECO:0000313" key="6">
    <source>
        <dbReference type="Proteomes" id="UP000288812"/>
    </source>
</evidence>
<keyword evidence="2" id="KW-0238">DNA-binding</keyword>